<gene>
    <name evidence="1" type="ORF">GCM10007962_19580</name>
</gene>
<evidence type="ECO:0008006" key="3">
    <source>
        <dbReference type="Google" id="ProtNLM"/>
    </source>
</evidence>
<dbReference type="SUPFAM" id="SSF47781">
    <property type="entry name" value="RuvA domain 2-like"/>
    <property type="match status" value="3"/>
</dbReference>
<dbReference type="GO" id="GO:0015627">
    <property type="term" value="C:type II protein secretion system complex"/>
    <property type="evidence" value="ECO:0007669"/>
    <property type="project" value="TreeGrafter"/>
</dbReference>
<reference evidence="1" key="1">
    <citation type="journal article" date="2014" name="Int. J. Syst. Evol. Microbiol.">
        <title>Complete genome sequence of Corynebacterium casei LMG S-19264T (=DSM 44701T), isolated from a smear-ripened cheese.</title>
        <authorList>
            <consortium name="US DOE Joint Genome Institute (JGI-PGF)"/>
            <person name="Walter F."/>
            <person name="Albersmeier A."/>
            <person name="Kalinowski J."/>
            <person name="Ruckert C."/>
        </authorList>
    </citation>
    <scope>NUCLEOTIDE SEQUENCE</scope>
    <source>
        <strain evidence="1">JCM 12862</strain>
    </source>
</reference>
<dbReference type="AlphaFoldDB" id="A0A8J3BK68"/>
<proteinExistence type="predicted"/>
<evidence type="ECO:0000313" key="1">
    <source>
        <dbReference type="EMBL" id="GGK25377.1"/>
    </source>
</evidence>
<dbReference type="InterPro" id="IPR010994">
    <property type="entry name" value="RuvA_2-like"/>
</dbReference>
<dbReference type="PANTHER" id="PTHR21180:SF32">
    <property type="entry name" value="ENDONUCLEASE_EXONUCLEASE_PHOSPHATASE FAMILY DOMAIN-CONTAINING PROTEIN 1"/>
    <property type="match status" value="1"/>
</dbReference>
<dbReference type="EMBL" id="BMNR01000004">
    <property type="protein sequence ID" value="GGK25377.1"/>
    <property type="molecule type" value="Genomic_DNA"/>
</dbReference>
<evidence type="ECO:0000313" key="2">
    <source>
        <dbReference type="Proteomes" id="UP000612329"/>
    </source>
</evidence>
<reference evidence="1" key="2">
    <citation type="submission" date="2020-09" db="EMBL/GenBank/DDBJ databases">
        <authorList>
            <person name="Sun Q."/>
            <person name="Ohkuma M."/>
        </authorList>
    </citation>
    <scope>NUCLEOTIDE SEQUENCE</scope>
    <source>
        <strain evidence="1">JCM 12862</strain>
    </source>
</reference>
<dbReference type="Gene3D" id="1.10.150.320">
    <property type="entry name" value="Photosystem II 12 kDa extrinsic protein"/>
    <property type="match status" value="2"/>
</dbReference>
<comment type="caution">
    <text evidence="1">The sequence shown here is derived from an EMBL/GenBank/DDBJ whole genome shotgun (WGS) entry which is preliminary data.</text>
</comment>
<keyword evidence="2" id="KW-1185">Reference proteome</keyword>
<protein>
    <recommendedName>
        <fullName evidence="3">Competence protein ComEA</fullName>
    </recommendedName>
</protein>
<name>A0A8J3BK68_9FLAO</name>
<accession>A0A8J3BK68</accession>
<dbReference type="GO" id="GO:0015628">
    <property type="term" value="P:protein secretion by the type II secretion system"/>
    <property type="evidence" value="ECO:0007669"/>
    <property type="project" value="TreeGrafter"/>
</dbReference>
<dbReference type="PANTHER" id="PTHR21180">
    <property type="entry name" value="ENDONUCLEASE/EXONUCLEASE/PHOSPHATASE FAMILY DOMAIN-CONTAINING PROTEIN 1"/>
    <property type="match status" value="1"/>
</dbReference>
<dbReference type="Proteomes" id="UP000612329">
    <property type="component" value="Unassembled WGS sequence"/>
</dbReference>
<organism evidence="1 2">
    <name type="scientific">Yeosuana aromativorans</name>
    <dbReference type="NCBI Taxonomy" id="288019"/>
    <lineage>
        <taxon>Bacteria</taxon>
        <taxon>Pseudomonadati</taxon>
        <taxon>Bacteroidota</taxon>
        <taxon>Flavobacteriia</taxon>
        <taxon>Flavobacteriales</taxon>
        <taxon>Flavobacteriaceae</taxon>
        <taxon>Yeosuana</taxon>
    </lineage>
</organism>
<sequence length="240" mass="27777">MNGFQKELDSLRKIAIEKQAPKIYPFNPNYITDYKGYTLGMSNEEIDRLIAFRNEGHWINSVKQFQEVTKVSDLLLNKISPYFKFPEWVSNPKPSITYQNKPKTFAQKQDLNTATAGQLQKVNGIGEYYSKKIIKLRNSFIGGFIADVQLQDVMGLTPEVIEKITNEFTVKTPRQIKKINLNTATVDELVTIQHIDYDLAHNIVEERQLREGYKSLDELKKVKDFPVNKIEIIKLYLSLD</sequence>
<dbReference type="InterPro" id="IPR051675">
    <property type="entry name" value="Endo/Exo/Phosphatase_dom_1"/>
</dbReference>
<dbReference type="Pfam" id="PF12836">
    <property type="entry name" value="HHH_3"/>
    <property type="match status" value="2"/>
</dbReference>